<proteinExistence type="predicted"/>
<evidence type="ECO:0000313" key="2">
    <source>
        <dbReference type="Proteomes" id="UP000034536"/>
    </source>
</evidence>
<protein>
    <submittedName>
        <fullName evidence="1">Uncharacterized protein</fullName>
    </submittedName>
</protein>
<comment type="caution">
    <text evidence="1">The sequence shown here is derived from an EMBL/GenBank/DDBJ whole genome shotgun (WGS) entry which is preliminary data.</text>
</comment>
<dbReference type="Proteomes" id="UP000034536">
    <property type="component" value="Unassembled WGS sequence"/>
</dbReference>
<sequence>MKDGKKPFVVLAAVKKEMNAKNKASKVAEEAKT</sequence>
<accession>A0A0G0G250</accession>
<evidence type="ECO:0000313" key="1">
    <source>
        <dbReference type="EMBL" id="KKP85842.1"/>
    </source>
</evidence>
<dbReference type="AlphaFoldDB" id="A0A0G0G250"/>
<dbReference type="EMBL" id="LBQX01000040">
    <property type="protein sequence ID" value="KKP85842.1"/>
    <property type="molecule type" value="Genomic_DNA"/>
</dbReference>
<name>A0A0G0G250_9BACT</name>
<gene>
    <name evidence="1" type="ORF">UR89_C0040G0012</name>
</gene>
<feature type="non-terminal residue" evidence="1">
    <location>
        <position position="33"/>
    </location>
</feature>
<organism evidence="1 2">
    <name type="scientific">Candidatus Roizmanbacteria bacterium GW2011_GWA2_35_8</name>
    <dbReference type="NCBI Taxonomy" id="1618479"/>
    <lineage>
        <taxon>Bacteria</taxon>
        <taxon>Candidatus Roizmaniibacteriota</taxon>
    </lineage>
</organism>
<reference evidence="1 2" key="1">
    <citation type="journal article" date="2015" name="Nature">
        <title>rRNA introns, odd ribosomes, and small enigmatic genomes across a large radiation of phyla.</title>
        <authorList>
            <person name="Brown C.T."/>
            <person name="Hug L.A."/>
            <person name="Thomas B.C."/>
            <person name="Sharon I."/>
            <person name="Castelle C.J."/>
            <person name="Singh A."/>
            <person name="Wilkins M.J."/>
            <person name="Williams K.H."/>
            <person name="Banfield J.F."/>
        </authorList>
    </citation>
    <scope>NUCLEOTIDE SEQUENCE [LARGE SCALE GENOMIC DNA]</scope>
</reference>